<dbReference type="Proteomes" id="UP000275408">
    <property type="component" value="Unassembled WGS sequence"/>
</dbReference>
<dbReference type="AlphaFoldDB" id="A0A3M6TF65"/>
<keyword evidence="1" id="KW-0812">Transmembrane</keyword>
<feature type="non-terminal residue" evidence="2">
    <location>
        <position position="1"/>
    </location>
</feature>
<proteinExistence type="predicted"/>
<keyword evidence="1" id="KW-1133">Transmembrane helix</keyword>
<evidence type="ECO:0000256" key="1">
    <source>
        <dbReference type="SAM" id="Phobius"/>
    </source>
</evidence>
<reference evidence="2 3" key="1">
    <citation type="journal article" date="2018" name="Sci. Rep.">
        <title>Comparative analysis of the Pocillopora damicornis genome highlights role of immune system in coral evolution.</title>
        <authorList>
            <person name="Cunning R."/>
            <person name="Bay R.A."/>
            <person name="Gillette P."/>
            <person name="Baker A.C."/>
            <person name="Traylor-Knowles N."/>
        </authorList>
    </citation>
    <scope>NUCLEOTIDE SEQUENCE [LARGE SCALE GENOMIC DNA]</scope>
    <source>
        <strain evidence="2">RSMAS</strain>
        <tissue evidence="2">Whole animal</tissue>
    </source>
</reference>
<protein>
    <submittedName>
        <fullName evidence="2">Uncharacterized protein</fullName>
    </submittedName>
</protein>
<name>A0A3M6TF65_POCDA</name>
<comment type="caution">
    <text evidence="2">The sequence shown here is derived from an EMBL/GenBank/DDBJ whole genome shotgun (WGS) entry which is preliminary data.</text>
</comment>
<feature type="transmembrane region" description="Helical" evidence="1">
    <location>
        <begin position="28"/>
        <end position="49"/>
    </location>
</feature>
<accession>A0A3M6TF65</accession>
<organism evidence="2 3">
    <name type="scientific">Pocillopora damicornis</name>
    <name type="common">Cauliflower coral</name>
    <name type="synonym">Millepora damicornis</name>
    <dbReference type="NCBI Taxonomy" id="46731"/>
    <lineage>
        <taxon>Eukaryota</taxon>
        <taxon>Metazoa</taxon>
        <taxon>Cnidaria</taxon>
        <taxon>Anthozoa</taxon>
        <taxon>Hexacorallia</taxon>
        <taxon>Scleractinia</taxon>
        <taxon>Astrocoeniina</taxon>
        <taxon>Pocilloporidae</taxon>
        <taxon>Pocillopora</taxon>
    </lineage>
</organism>
<evidence type="ECO:0000313" key="3">
    <source>
        <dbReference type="Proteomes" id="UP000275408"/>
    </source>
</evidence>
<keyword evidence="1" id="KW-0472">Membrane</keyword>
<sequence length="98" mass="11202">EITKYRSQLYAESTKATYKTHCDTYLRFCLYVGYTHLLQYTAFLALFLYESYVSLLHNHYASLGFDPKLFAGHPFRSGGASFAYQPGVPIELIEALSD</sequence>
<evidence type="ECO:0000313" key="2">
    <source>
        <dbReference type="EMBL" id="RMX39978.1"/>
    </source>
</evidence>
<gene>
    <name evidence="2" type="ORF">pdam_00023616</name>
</gene>
<dbReference type="EMBL" id="RCHS01003699">
    <property type="protein sequence ID" value="RMX39978.1"/>
    <property type="molecule type" value="Genomic_DNA"/>
</dbReference>
<keyword evidence="3" id="KW-1185">Reference proteome</keyword>